<organism evidence="1 2">
    <name type="scientific">Mariniradius saccharolyticus AK6</name>
    <dbReference type="NCBI Taxonomy" id="1239962"/>
    <lineage>
        <taxon>Bacteria</taxon>
        <taxon>Pseudomonadati</taxon>
        <taxon>Bacteroidota</taxon>
        <taxon>Cytophagia</taxon>
        <taxon>Cytophagales</taxon>
        <taxon>Cyclobacteriaceae</taxon>
        <taxon>Mariniradius</taxon>
    </lineage>
</organism>
<dbReference type="STRING" id="1239962.C943_03827"/>
<evidence type="ECO:0000313" key="2">
    <source>
        <dbReference type="Proteomes" id="UP000010953"/>
    </source>
</evidence>
<sequence>MLIFFGKLSKGFKRKKNFFILRIKIFAFISESNDYDFRIQIP</sequence>
<name>M7YA11_9BACT</name>
<comment type="caution">
    <text evidence="1">The sequence shown here is derived from an EMBL/GenBank/DDBJ whole genome shotgun (WGS) entry which is preliminary data.</text>
</comment>
<proteinExistence type="predicted"/>
<dbReference type="EMBL" id="AMZY02000007">
    <property type="protein sequence ID" value="EMS34011.1"/>
    <property type="molecule type" value="Genomic_DNA"/>
</dbReference>
<keyword evidence="2" id="KW-1185">Reference proteome</keyword>
<accession>M7YA11</accession>
<dbReference type="Proteomes" id="UP000010953">
    <property type="component" value="Unassembled WGS sequence"/>
</dbReference>
<dbReference type="InParanoid" id="M7YA11"/>
<gene>
    <name evidence="1" type="ORF">C943_03827</name>
</gene>
<protein>
    <submittedName>
        <fullName evidence="1">Uncharacterized protein</fullName>
    </submittedName>
</protein>
<reference evidence="1" key="1">
    <citation type="submission" date="2013-01" db="EMBL/GenBank/DDBJ databases">
        <title>Genome assembly of Mariniradius saccharolyticus AK6.</title>
        <authorList>
            <person name="Vaidya B."/>
            <person name="Khatri I."/>
            <person name="Tanuku N.R.S."/>
            <person name="Subramanian S."/>
            <person name="Pinnaka A."/>
        </authorList>
    </citation>
    <scope>NUCLEOTIDE SEQUENCE [LARGE SCALE GENOMIC DNA]</scope>
    <source>
        <strain evidence="1">AK6</strain>
    </source>
</reference>
<evidence type="ECO:0000313" key="1">
    <source>
        <dbReference type="EMBL" id="EMS34011.1"/>
    </source>
</evidence>
<dbReference type="AlphaFoldDB" id="M7YA11"/>